<reference evidence="2 3" key="1">
    <citation type="journal article" date="2016" name="Nat. Commun.">
        <title>Thousands of microbial genomes shed light on interconnected biogeochemical processes in an aquifer system.</title>
        <authorList>
            <person name="Anantharaman K."/>
            <person name="Brown C.T."/>
            <person name="Hug L.A."/>
            <person name="Sharon I."/>
            <person name="Castelle C.J."/>
            <person name="Probst A.J."/>
            <person name="Thomas B.C."/>
            <person name="Singh A."/>
            <person name="Wilkins M.J."/>
            <person name="Karaoz U."/>
            <person name="Brodie E.L."/>
            <person name="Williams K.H."/>
            <person name="Hubbard S.S."/>
            <person name="Banfield J.F."/>
        </authorList>
    </citation>
    <scope>NUCLEOTIDE SEQUENCE [LARGE SCALE GENOMIC DNA]</scope>
</reference>
<accession>A0A1F8EA33</accession>
<protein>
    <recommendedName>
        <fullName evidence="1">Ribbon-helix-helix protein CopG domain-containing protein</fullName>
    </recommendedName>
</protein>
<sequence>MDRIVSVRIPVDDLERLRLIAEVNSKPVGEIIRIAVGKEIEQQMQAPEFRKKAHKLLKKNNELLGKLLTK</sequence>
<name>A0A1F8EA33_9BACT</name>
<dbReference type="Pfam" id="PF01402">
    <property type="entry name" value="RHH_1"/>
    <property type="match status" value="1"/>
</dbReference>
<proteinExistence type="predicted"/>
<comment type="caution">
    <text evidence="2">The sequence shown here is derived from an EMBL/GenBank/DDBJ whole genome shotgun (WGS) entry which is preliminary data.</text>
</comment>
<dbReference type="EMBL" id="MGJA01000010">
    <property type="protein sequence ID" value="OGM97673.1"/>
    <property type="molecule type" value="Genomic_DNA"/>
</dbReference>
<evidence type="ECO:0000313" key="3">
    <source>
        <dbReference type="Proteomes" id="UP000178520"/>
    </source>
</evidence>
<feature type="domain" description="Ribbon-helix-helix protein CopG" evidence="1">
    <location>
        <begin position="4"/>
        <end position="42"/>
    </location>
</feature>
<dbReference type="Proteomes" id="UP000178520">
    <property type="component" value="Unassembled WGS sequence"/>
</dbReference>
<dbReference type="GO" id="GO:0006355">
    <property type="term" value="P:regulation of DNA-templated transcription"/>
    <property type="evidence" value="ECO:0007669"/>
    <property type="project" value="InterPro"/>
</dbReference>
<dbReference type="AlphaFoldDB" id="A0A1F8EA33"/>
<evidence type="ECO:0000313" key="2">
    <source>
        <dbReference type="EMBL" id="OGM97673.1"/>
    </source>
</evidence>
<dbReference type="STRING" id="1802660.A2735_03660"/>
<dbReference type="InterPro" id="IPR002145">
    <property type="entry name" value="CopG"/>
</dbReference>
<organism evidence="2 3">
    <name type="scientific">Candidatus Yanofskybacteria bacterium RIFCSPHIGHO2_01_FULL_41_21</name>
    <dbReference type="NCBI Taxonomy" id="1802660"/>
    <lineage>
        <taxon>Bacteria</taxon>
        <taxon>Candidatus Yanofskyibacteriota</taxon>
    </lineage>
</organism>
<gene>
    <name evidence="2" type="ORF">A2735_03660</name>
</gene>
<evidence type="ECO:0000259" key="1">
    <source>
        <dbReference type="Pfam" id="PF01402"/>
    </source>
</evidence>